<organism evidence="3 4">
    <name type="scientific">Psilocybe cf. subviscida</name>
    <dbReference type="NCBI Taxonomy" id="2480587"/>
    <lineage>
        <taxon>Eukaryota</taxon>
        <taxon>Fungi</taxon>
        <taxon>Dikarya</taxon>
        <taxon>Basidiomycota</taxon>
        <taxon>Agaricomycotina</taxon>
        <taxon>Agaricomycetes</taxon>
        <taxon>Agaricomycetidae</taxon>
        <taxon>Agaricales</taxon>
        <taxon>Agaricineae</taxon>
        <taxon>Strophariaceae</taxon>
        <taxon>Psilocybe</taxon>
    </lineage>
</organism>
<dbReference type="EMBL" id="JAACJJ010000056">
    <property type="protein sequence ID" value="KAF5311862.1"/>
    <property type="molecule type" value="Genomic_DNA"/>
</dbReference>
<evidence type="ECO:0000313" key="4">
    <source>
        <dbReference type="Proteomes" id="UP000567179"/>
    </source>
</evidence>
<evidence type="ECO:0000256" key="1">
    <source>
        <dbReference type="SAM" id="MobiDB-lite"/>
    </source>
</evidence>
<feature type="transmembrane region" description="Helical" evidence="2">
    <location>
        <begin position="167"/>
        <end position="183"/>
    </location>
</feature>
<keyword evidence="4" id="KW-1185">Reference proteome</keyword>
<feature type="transmembrane region" description="Helical" evidence="2">
    <location>
        <begin position="98"/>
        <end position="115"/>
    </location>
</feature>
<feature type="transmembrane region" description="Helical" evidence="2">
    <location>
        <begin position="52"/>
        <end position="78"/>
    </location>
</feature>
<protein>
    <submittedName>
        <fullName evidence="3">Uncharacterized protein</fullName>
    </submittedName>
</protein>
<feature type="transmembrane region" description="Helical" evidence="2">
    <location>
        <begin position="12"/>
        <end position="40"/>
    </location>
</feature>
<feature type="transmembrane region" description="Helical" evidence="2">
    <location>
        <begin position="232"/>
        <end position="254"/>
    </location>
</feature>
<feature type="transmembrane region" description="Helical" evidence="2">
    <location>
        <begin position="127"/>
        <end position="147"/>
    </location>
</feature>
<dbReference type="OrthoDB" id="3203775at2759"/>
<feature type="region of interest" description="Disordered" evidence="1">
    <location>
        <begin position="274"/>
        <end position="344"/>
    </location>
</feature>
<dbReference type="AlphaFoldDB" id="A0A8H5ETK6"/>
<proteinExistence type="predicted"/>
<dbReference type="Proteomes" id="UP000567179">
    <property type="component" value="Unassembled WGS sequence"/>
</dbReference>
<feature type="compositionally biased region" description="Polar residues" evidence="1">
    <location>
        <begin position="288"/>
        <end position="297"/>
    </location>
</feature>
<keyword evidence="2" id="KW-1133">Transmembrane helix</keyword>
<gene>
    <name evidence="3" type="ORF">D9619_003777</name>
</gene>
<accession>A0A8H5ETK6</accession>
<keyword evidence="2" id="KW-0812">Transmembrane</keyword>
<reference evidence="3 4" key="1">
    <citation type="journal article" date="2020" name="ISME J.">
        <title>Uncovering the hidden diversity of litter-decomposition mechanisms in mushroom-forming fungi.</title>
        <authorList>
            <person name="Floudas D."/>
            <person name="Bentzer J."/>
            <person name="Ahren D."/>
            <person name="Johansson T."/>
            <person name="Persson P."/>
            <person name="Tunlid A."/>
        </authorList>
    </citation>
    <scope>NUCLEOTIDE SEQUENCE [LARGE SCALE GENOMIC DNA]</scope>
    <source>
        <strain evidence="3 4">CBS 101986</strain>
    </source>
</reference>
<comment type="caution">
    <text evidence="3">The sequence shown here is derived from an EMBL/GenBank/DDBJ whole genome shotgun (WGS) entry which is preliminary data.</text>
</comment>
<name>A0A8H5ETK6_9AGAR</name>
<evidence type="ECO:0000256" key="2">
    <source>
        <dbReference type="SAM" id="Phobius"/>
    </source>
</evidence>
<evidence type="ECO:0000313" key="3">
    <source>
        <dbReference type="EMBL" id="KAF5311862.1"/>
    </source>
</evidence>
<keyword evidence="2" id="KW-0472">Membrane</keyword>
<feature type="transmembrane region" description="Helical" evidence="2">
    <location>
        <begin position="203"/>
        <end position="226"/>
    </location>
</feature>
<sequence>MSLLLSSKPASIQFNLGVELIGCYVNLILYSIAMLCTYIYRRSERSKRDPLVVKLLVAANVVMDTVGTFGVCASYFYFSVTGWGLEEVEYRAHWSEPMWFICTAFSQVIVQTFMIRRYFVLSQQYITSAFITAIMLLSLGTSLYLAISSAVNLTALTLESRPADLKAVLTVAANLALAFAMFWKLKVTHTYSRIAQKFISRTYAVAIITGSVSSLAALATLISFLADPLSSMSTFFLSFIGRVYSLTILFTLLYRDMIVDDEWIQVDVSKAEKDKSDPGTIHAGVNESIPTSNTPVSDITFAHPDPDSASRITSSRNQIEESKYEADSGSTLQVAHEASDTLAV</sequence>